<dbReference type="PANTHER" id="PTHR32071:SF3">
    <property type="entry name" value="HTH-TYPE TRANSCRIPTIONAL REGULATORY PROTEIN TYRR"/>
    <property type="match status" value="1"/>
</dbReference>
<dbReference type="RefSeq" id="WP_110573427.1">
    <property type="nucleotide sequence ID" value="NZ_QKLW01000002.1"/>
</dbReference>
<dbReference type="Pfam" id="PF18024">
    <property type="entry name" value="HTH_50"/>
    <property type="match status" value="1"/>
</dbReference>
<protein>
    <submittedName>
        <fullName evidence="11">Transcriptional regulator of aroF, aroG, tyrA and aromatic amino acid transport</fullName>
    </submittedName>
</protein>
<evidence type="ECO:0000256" key="4">
    <source>
        <dbReference type="ARBA" id="ARBA00022741"/>
    </source>
</evidence>
<dbReference type="Gene3D" id="3.40.50.300">
    <property type="entry name" value="P-loop containing nucleotide triphosphate hydrolases"/>
    <property type="match status" value="1"/>
</dbReference>
<dbReference type="Gene3D" id="1.10.8.60">
    <property type="match status" value="1"/>
</dbReference>
<dbReference type="SUPFAM" id="SSF55785">
    <property type="entry name" value="PYP-like sensor domain (PAS domain)"/>
    <property type="match status" value="1"/>
</dbReference>
<dbReference type="InterPro" id="IPR027417">
    <property type="entry name" value="P-loop_NTPase"/>
</dbReference>
<keyword evidence="5" id="KW-0067">ATP-binding</keyword>
<evidence type="ECO:0000256" key="8">
    <source>
        <dbReference type="ARBA" id="ARBA00023163"/>
    </source>
</evidence>
<accession>A0A318V3P4</accession>
<sequence length="500" mass="56227">MRVEIQCEDRIGMVREALDLFIPHGIDMRLVEVDTKRRCIYCGFPDIPFPKLQQLLADIRRLESVEDVKTVMFTPSEREHNAIYTLLEALPDGVISVDLKGYITMATELAAEDLNVSVADLLHQPLQRFIKGVNLAKDIWANPREGMTKRIRIRNKTLLLEMKPIFVSDDDGVTNPAGTVIYLKSKTRLDRQTASLKRAPDAEAHFEAYFKPSVIKSEPMRKALAQAKAFADVSMPLLVQGEMGTGKRDLIDALFQYWNKQQGELEAQLIVRNARDITGSDIATLDQMSGWLVIEDIEHLDEGIQVELAHWLARQPGTGTSLDSNLRIISTSVLSQAQLADGKTLHSGLYFSLATLVLAVPALRDRREDLEGLVQQIISTQAERYRLPVASLSKPALIKLALYHWPGNLKELQNTCLQTLLTAKNREWTADDIHLPEDNNAKAVSMVLQQGSLEKTVKQWEADLLKQLYPSYPSTRRLAKAVGMSHSAIANKLKEYDIKI</sequence>
<dbReference type="Proteomes" id="UP000247551">
    <property type="component" value="Unassembled WGS sequence"/>
</dbReference>
<evidence type="ECO:0000313" key="11">
    <source>
        <dbReference type="EMBL" id="PYF83214.1"/>
    </source>
</evidence>
<dbReference type="InterPro" id="IPR002912">
    <property type="entry name" value="ACT_dom"/>
</dbReference>
<dbReference type="InterPro" id="IPR035965">
    <property type="entry name" value="PAS-like_dom_sf"/>
</dbReference>
<dbReference type="Gene3D" id="3.30.450.20">
    <property type="entry name" value="PAS domain"/>
    <property type="match status" value="1"/>
</dbReference>
<dbReference type="Pfam" id="PF25601">
    <property type="entry name" value="AAA_lid_14"/>
    <property type="match status" value="1"/>
</dbReference>
<evidence type="ECO:0000256" key="1">
    <source>
        <dbReference type="ARBA" id="ARBA00004496"/>
    </source>
</evidence>
<keyword evidence="3" id="KW-0678">Repressor</keyword>
<comment type="subcellular location">
    <subcellularLocation>
        <location evidence="1">Cytoplasm</location>
    </subcellularLocation>
</comment>
<dbReference type="SUPFAM" id="SSF46689">
    <property type="entry name" value="Homeodomain-like"/>
    <property type="match status" value="1"/>
</dbReference>
<keyword evidence="6" id="KW-0805">Transcription regulation</keyword>
<keyword evidence="8" id="KW-0804">Transcription</keyword>
<proteinExistence type="predicted"/>
<feature type="domain" description="Sigma-54 factor interaction" evidence="9">
    <location>
        <begin position="213"/>
        <end position="421"/>
    </location>
</feature>
<dbReference type="Gene3D" id="1.10.10.60">
    <property type="entry name" value="Homeodomain-like"/>
    <property type="match status" value="1"/>
</dbReference>
<dbReference type="PANTHER" id="PTHR32071">
    <property type="entry name" value="TRANSCRIPTIONAL REGULATORY PROTEIN"/>
    <property type="match status" value="1"/>
</dbReference>
<dbReference type="PROSITE" id="PS51671">
    <property type="entry name" value="ACT"/>
    <property type="match status" value="1"/>
</dbReference>
<dbReference type="PROSITE" id="PS50045">
    <property type="entry name" value="SIGMA54_INTERACT_4"/>
    <property type="match status" value="1"/>
</dbReference>
<dbReference type="InterPro" id="IPR030828">
    <property type="entry name" value="HTH_TyrR"/>
</dbReference>
<comment type="caution">
    <text evidence="11">The sequence shown here is derived from an EMBL/GenBank/DDBJ whole genome shotgun (WGS) entry which is preliminary data.</text>
</comment>
<name>A0A318V3P4_9GAMM</name>
<dbReference type="NCBIfam" id="TIGR04381">
    <property type="entry name" value="HTH_TypR"/>
    <property type="match status" value="1"/>
</dbReference>
<keyword evidence="4" id="KW-0547">Nucleotide-binding</keyword>
<dbReference type="EMBL" id="QKLW01000002">
    <property type="protein sequence ID" value="PYF83214.1"/>
    <property type="molecule type" value="Genomic_DNA"/>
</dbReference>
<dbReference type="SUPFAM" id="SSF52540">
    <property type="entry name" value="P-loop containing nucleoside triphosphate hydrolases"/>
    <property type="match status" value="1"/>
</dbReference>
<dbReference type="CDD" id="cd04877">
    <property type="entry name" value="ACT_TyrR"/>
    <property type="match status" value="1"/>
</dbReference>
<dbReference type="AlphaFoldDB" id="A0A318V3P4"/>
<dbReference type="InterPro" id="IPR009057">
    <property type="entry name" value="Homeodomain-like_sf"/>
</dbReference>
<evidence type="ECO:0000256" key="2">
    <source>
        <dbReference type="ARBA" id="ARBA00022490"/>
    </source>
</evidence>
<evidence type="ECO:0000256" key="6">
    <source>
        <dbReference type="ARBA" id="ARBA00023015"/>
    </source>
</evidence>
<dbReference type="InterPro" id="IPR002078">
    <property type="entry name" value="Sigma_54_int"/>
</dbReference>
<keyword evidence="12" id="KW-1185">Reference proteome</keyword>
<dbReference type="Gene3D" id="3.30.70.260">
    <property type="match status" value="1"/>
</dbReference>
<dbReference type="InterPro" id="IPR058031">
    <property type="entry name" value="AAA_lid_NorR"/>
</dbReference>
<reference evidence="11 12" key="1">
    <citation type="submission" date="2018-06" db="EMBL/GenBank/DDBJ databases">
        <title>Genomic Encyclopedia of Type Strains, Phase III (KMG-III): the genomes of soil and plant-associated and newly described type strains.</title>
        <authorList>
            <person name="Whitman W."/>
        </authorList>
    </citation>
    <scope>NUCLEOTIDE SEQUENCE [LARGE SCALE GENOMIC DNA]</scope>
    <source>
        <strain evidence="11 12">CECT 7730</strain>
    </source>
</reference>
<evidence type="ECO:0000259" key="9">
    <source>
        <dbReference type="PROSITE" id="PS50045"/>
    </source>
</evidence>
<feature type="domain" description="ACT" evidence="10">
    <location>
        <begin position="2"/>
        <end position="76"/>
    </location>
</feature>
<gene>
    <name evidence="11" type="ORF">DFP75_102308</name>
</gene>
<dbReference type="GO" id="GO:0005737">
    <property type="term" value="C:cytoplasm"/>
    <property type="evidence" value="ECO:0007669"/>
    <property type="project" value="UniProtKB-SubCell"/>
</dbReference>
<organism evidence="11 12">
    <name type="scientific">Marinomonas alcarazii</name>
    <dbReference type="NCBI Taxonomy" id="491949"/>
    <lineage>
        <taxon>Bacteria</taxon>
        <taxon>Pseudomonadati</taxon>
        <taxon>Pseudomonadota</taxon>
        <taxon>Gammaproteobacteria</taxon>
        <taxon>Oceanospirillales</taxon>
        <taxon>Oceanospirillaceae</taxon>
        <taxon>Marinomonas</taxon>
    </lineage>
</organism>
<evidence type="ECO:0000313" key="12">
    <source>
        <dbReference type="Proteomes" id="UP000247551"/>
    </source>
</evidence>
<dbReference type="GO" id="GO:0003677">
    <property type="term" value="F:DNA binding"/>
    <property type="evidence" value="ECO:0007669"/>
    <property type="project" value="UniProtKB-KW"/>
</dbReference>
<keyword evidence="2" id="KW-0963">Cytoplasm</keyword>
<evidence type="ECO:0000259" key="10">
    <source>
        <dbReference type="PROSITE" id="PS51671"/>
    </source>
</evidence>
<dbReference type="Pfam" id="PF14532">
    <property type="entry name" value="Sigma54_activ_2"/>
    <property type="match status" value="1"/>
</dbReference>
<dbReference type="GO" id="GO:0005524">
    <property type="term" value="F:ATP binding"/>
    <property type="evidence" value="ECO:0007669"/>
    <property type="project" value="UniProtKB-KW"/>
</dbReference>
<evidence type="ECO:0000256" key="3">
    <source>
        <dbReference type="ARBA" id="ARBA00022491"/>
    </source>
</evidence>
<dbReference type="GO" id="GO:0006355">
    <property type="term" value="P:regulation of DNA-templated transcription"/>
    <property type="evidence" value="ECO:0007669"/>
    <property type="project" value="InterPro"/>
</dbReference>
<evidence type="ECO:0000256" key="7">
    <source>
        <dbReference type="ARBA" id="ARBA00023125"/>
    </source>
</evidence>
<evidence type="ECO:0000256" key="5">
    <source>
        <dbReference type="ARBA" id="ARBA00022840"/>
    </source>
</evidence>
<keyword evidence="7" id="KW-0238">DNA-binding</keyword>